<protein>
    <recommendedName>
        <fullName evidence="1">ThuA-like domain-containing protein</fullName>
    </recommendedName>
</protein>
<proteinExistence type="predicted"/>
<evidence type="ECO:0000259" key="1">
    <source>
        <dbReference type="Pfam" id="PF06283"/>
    </source>
</evidence>
<name>A0A2R8C0W4_9RHOB</name>
<dbReference type="Pfam" id="PF06283">
    <property type="entry name" value="ThuA"/>
    <property type="match status" value="1"/>
</dbReference>
<evidence type="ECO:0000313" key="2">
    <source>
        <dbReference type="EMBL" id="SPJ26040.1"/>
    </source>
</evidence>
<feature type="domain" description="ThuA-like" evidence="1">
    <location>
        <begin position="81"/>
        <end position="260"/>
    </location>
</feature>
<dbReference type="Gene3D" id="3.40.50.880">
    <property type="match status" value="1"/>
</dbReference>
<sequence>MVIRYDAPLNVLVSTKGHPFDTPAFFGMFDAMRGMTWTHVEQPATAALMSPEGASDFDALLFYDVPGLQFKTPKPPDLIAPTEAFKSGFRGLLDAGKPMIFLHHAIAGWPLWDDYAEAIGARFFYQPGRYKGRDHPDSGYVFPVEFTLTPEGDHPVTKGLEGGFTLTDELYLIEMLEDGIVPLLRADYAFHQDNFYSAANALEARMWTRDGWTHGPGTDLIAWAKISGNAPTVTILCGNDAKTYGDDNFRRLLRNAIDWVTSDAAAEWARSG</sequence>
<dbReference type="EMBL" id="ONZF01000013">
    <property type="protein sequence ID" value="SPJ26040.1"/>
    <property type="molecule type" value="Genomic_DNA"/>
</dbReference>
<evidence type="ECO:0000313" key="3">
    <source>
        <dbReference type="Proteomes" id="UP000244912"/>
    </source>
</evidence>
<gene>
    <name evidence="2" type="ORF">PAA8504_03896</name>
</gene>
<dbReference type="RefSeq" id="WP_108895757.1">
    <property type="nucleotide sequence ID" value="NZ_ONZF01000013.1"/>
</dbReference>
<keyword evidence="3" id="KW-1185">Reference proteome</keyword>
<reference evidence="2 3" key="1">
    <citation type="submission" date="2018-03" db="EMBL/GenBank/DDBJ databases">
        <authorList>
            <person name="Keele B.F."/>
        </authorList>
    </citation>
    <scope>NUCLEOTIDE SEQUENCE [LARGE SCALE GENOMIC DNA]</scope>
    <source>
        <strain evidence="2 3">CECT 8504</strain>
    </source>
</reference>
<dbReference type="Proteomes" id="UP000244912">
    <property type="component" value="Unassembled WGS sequence"/>
</dbReference>
<dbReference type="SUPFAM" id="SSF52317">
    <property type="entry name" value="Class I glutamine amidotransferase-like"/>
    <property type="match status" value="1"/>
</dbReference>
<dbReference type="AlphaFoldDB" id="A0A2R8C0W4"/>
<accession>A0A2R8C0W4</accession>
<organism evidence="2 3">
    <name type="scientific">Palleronia abyssalis</name>
    <dbReference type="NCBI Taxonomy" id="1501240"/>
    <lineage>
        <taxon>Bacteria</taxon>
        <taxon>Pseudomonadati</taxon>
        <taxon>Pseudomonadota</taxon>
        <taxon>Alphaproteobacteria</taxon>
        <taxon>Rhodobacterales</taxon>
        <taxon>Roseobacteraceae</taxon>
        <taxon>Palleronia</taxon>
    </lineage>
</organism>
<dbReference type="InterPro" id="IPR029062">
    <property type="entry name" value="Class_I_gatase-like"/>
</dbReference>
<dbReference type="InterPro" id="IPR029010">
    <property type="entry name" value="ThuA-like"/>
</dbReference>
<dbReference type="OrthoDB" id="109511at2"/>